<dbReference type="EMBL" id="FOMI01000007">
    <property type="protein sequence ID" value="SFD25254.1"/>
    <property type="molecule type" value="Genomic_DNA"/>
</dbReference>
<dbReference type="InterPro" id="IPR016032">
    <property type="entry name" value="Sig_transdc_resp-reg_C-effctor"/>
</dbReference>
<dbReference type="SMART" id="SM00421">
    <property type="entry name" value="HTH_LUXR"/>
    <property type="match status" value="1"/>
</dbReference>
<protein>
    <submittedName>
        <fullName evidence="3">Regulatory protein, luxR family</fullName>
    </submittedName>
</protein>
<dbReference type="Proteomes" id="UP000199439">
    <property type="component" value="Unassembled WGS sequence"/>
</dbReference>
<keyword evidence="4" id="KW-1185">Reference proteome</keyword>
<dbReference type="AlphaFoldDB" id="A0A1I1QT06"/>
<dbReference type="GO" id="GO:0006355">
    <property type="term" value="P:regulation of DNA-templated transcription"/>
    <property type="evidence" value="ECO:0007669"/>
    <property type="project" value="InterPro"/>
</dbReference>
<keyword evidence="1" id="KW-0812">Transmembrane</keyword>
<keyword evidence="1" id="KW-0472">Membrane</keyword>
<gene>
    <name evidence="3" type="ORF">SAMN04487987_107136</name>
</gene>
<feature type="transmembrane region" description="Helical" evidence="1">
    <location>
        <begin position="6"/>
        <end position="25"/>
    </location>
</feature>
<accession>A0A1I1QT06</accession>
<dbReference type="STRING" id="870482.SAMN04487987_107136"/>
<evidence type="ECO:0000256" key="1">
    <source>
        <dbReference type="SAM" id="Phobius"/>
    </source>
</evidence>
<dbReference type="OrthoDB" id="1454352at2"/>
<dbReference type="SUPFAM" id="SSF46894">
    <property type="entry name" value="C-terminal effector domain of the bipartite response regulators"/>
    <property type="match status" value="1"/>
</dbReference>
<dbReference type="RefSeq" id="WP_092852320.1">
    <property type="nucleotide sequence ID" value="NZ_FOMI01000007.1"/>
</dbReference>
<organism evidence="3 4">
    <name type="scientific">Algibacter pectinivorans</name>
    <dbReference type="NCBI Taxonomy" id="870482"/>
    <lineage>
        <taxon>Bacteria</taxon>
        <taxon>Pseudomonadati</taxon>
        <taxon>Bacteroidota</taxon>
        <taxon>Flavobacteriia</taxon>
        <taxon>Flavobacteriales</taxon>
        <taxon>Flavobacteriaceae</taxon>
        <taxon>Algibacter</taxon>
    </lineage>
</organism>
<feature type="domain" description="HTH luxR-type" evidence="2">
    <location>
        <begin position="465"/>
        <end position="522"/>
    </location>
</feature>
<feature type="transmembrane region" description="Helical" evidence="1">
    <location>
        <begin position="340"/>
        <end position="363"/>
    </location>
</feature>
<dbReference type="InterPro" id="IPR036388">
    <property type="entry name" value="WH-like_DNA-bd_sf"/>
</dbReference>
<proteinExistence type="predicted"/>
<reference evidence="4" key="1">
    <citation type="submission" date="2016-10" db="EMBL/GenBank/DDBJ databases">
        <authorList>
            <person name="Varghese N."/>
            <person name="Submissions S."/>
        </authorList>
    </citation>
    <scope>NUCLEOTIDE SEQUENCE [LARGE SCALE GENOMIC DNA]</scope>
    <source>
        <strain evidence="4">DSM 25730</strain>
    </source>
</reference>
<dbReference type="GO" id="GO:0003677">
    <property type="term" value="F:DNA binding"/>
    <property type="evidence" value="ECO:0007669"/>
    <property type="project" value="InterPro"/>
</dbReference>
<evidence type="ECO:0000313" key="3">
    <source>
        <dbReference type="EMBL" id="SFD25254.1"/>
    </source>
</evidence>
<keyword evidence="1" id="KW-1133">Transmembrane helix</keyword>
<name>A0A1I1QT06_9FLAO</name>
<dbReference type="InterPro" id="IPR000792">
    <property type="entry name" value="Tscrpt_reg_LuxR_C"/>
</dbReference>
<evidence type="ECO:0000313" key="4">
    <source>
        <dbReference type="Proteomes" id="UP000199439"/>
    </source>
</evidence>
<dbReference type="Gene3D" id="1.10.10.10">
    <property type="entry name" value="Winged helix-like DNA-binding domain superfamily/Winged helix DNA-binding domain"/>
    <property type="match status" value="1"/>
</dbReference>
<sequence>MLKSNFSPSIVSIILYVTICNLLVYGQVEQGFYRFVDSADVYLDNSSDKALRFLDSIPSPIEDYIPGRVTEYYSLKAIIYDDYNEFIKHYQSANLAIKFAEIEKEYCIGGEVCISMFSNLYFMDKQKLAYTYLDKAKSYYNNCEKYYSIFEVEQVEAYAKYLDGKHEESNSLLLNKIDKYKEVREDPYYHMFGLYIVCSNYIWLDSLEEAHKYFNYFKELKANPNIAKVNYYAFEGAINSSLADVYLNKKDMDSTLFYLKETSKLKKFLSIDVVKEYYKLYSDYYKDIGVFDASKVYSDSLFLFQNELYEKTIENSIEISNALLIEGSEEMGKQDSKYKFSTILGGASVVVLLTLIVFCFVLYRKQKKKLLLSNLENSNNLSYLKSNNDQLATKVFGLESYIKNLKNDIKQISVTEGVEFQKDKIKELYRNLHINTSTLLDKTSNHLELVNEFNIEFFNKIKTNYPQLKKTETVICYYLLMGFSNKEIAVFLNTTIRSVESRRYRISKKIEFNNDKETLLEFLENTFASTLSGISTK</sequence>
<evidence type="ECO:0000259" key="2">
    <source>
        <dbReference type="SMART" id="SM00421"/>
    </source>
</evidence>